<sequence length="255" mass="26666">MSQDIMGDITGKVVVVTGAGRGLGKAIALGLAQRGAKIAVLTREKDQTEEIAAELEAIIGPDGTLALCTDVSDEDQVREAAAAVEKRWGRVDGLVNNAAVMPPMTPVVDLELDLVRQVFDVNLVACFSTTKHFAPIMVRSGGGRIVYISSMIGVQANPGQSVYGAAKAGLTLLSNVVHREMADQGIRTVALAPGLTDTPGMRTIASDEYIERVSSSYPGGRVGQPEDVVPFVAFLCSGAAQHLSGTLLPIRPVTG</sequence>
<keyword evidence="6" id="KW-1185">Reference proteome</keyword>
<dbReference type="GO" id="GO:0032787">
    <property type="term" value="P:monocarboxylic acid metabolic process"/>
    <property type="evidence" value="ECO:0007669"/>
    <property type="project" value="UniProtKB-ARBA"/>
</dbReference>
<dbReference type="GO" id="GO:0016491">
    <property type="term" value="F:oxidoreductase activity"/>
    <property type="evidence" value="ECO:0007669"/>
    <property type="project" value="UniProtKB-KW"/>
</dbReference>
<dbReference type="PRINTS" id="PR00081">
    <property type="entry name" value="GDHRDH"/>
</dbReference>
<organism evidence="5 6">
    <name type="scientific">Amycolatopsis pithecellobii</name>
    <dbReference type="NCBI Taxonomy" id="664692"/>
    <lineage>
        <taxon>Bacteria</taxon>
        <taxon>Bacillati</taxon>
        <taxon>Actinomycetota</taxon>
        <taxon>Actinomycetes</taxon>
        <taxon>Pseudonocardiales</taxon>
        <taxon>Pseudonocardiaceae</taxon>
        <taxon>Amycolatopsis</taxon>
    </lineage>
</organism>
<evidence type="ECO:0000313" key="6">
    <source>
        <dbReference type="Proteomes" id="UP000440096"/>
    </source>
</evidence>
<dbReference type="FunFam" id="3.40.50.720:FF:000084">
    <property type="entry name" value="Short-chain dehydrogenase reductase"/>
    <property type="match status" value="1"/>
</dbReference>
<dbReference type="InterPro" id="IPR057326">
    <property type="entry name" value="KR_dom"/>
</dbReference>
<dbReference type="Pfam" id="PF00106">
    <property type="entry name" value="adh_short"/>
    <property type="match status" value="1"/>
</dbReference>
<proteinExistence type="inferred from homology"/>
<evidence type="ECO:0000256" key="3">
    <source>
        <dbReference type="RuleBase" id="RU000363"/>
    </source>
</evidence>
<keyword evidence="2" id="KW-0560">Oxidoreductase</keyword>
<dbReference type="SUPFAM" id="SSF51735">
    <property type="entry name" value="NAD(P)-binding Rossmann-fold domains"/>
    <property type="match status" value="1"/>
</dbReference>
<dbReference type="EMBL" id="WMBA01000013">
    <property type="protein sequence ID" value="MTD54635.1"/>
    <property type="molecule type" value="Genomic_DNA"/>
</dbReference>
<feature type="domain" description="Ketoreductase" evidence="4">
    <location>
        <begin position="12"/>
        <end position="198"/>
    </location>
</feature>
<evidence type="ECO:0000256" key="2">
    <source>
        <dbReference type="ARBA" id="ARBA00023002"/>
    </source>
</evidence>
<accession>A0A6N7YNS0</accession>
<comment type="caution">
    <text evidence="5">The sequence shown here is derived from an EMBL/GenBank/DDBJ whole genome shotgun (WGS) entry which is preliminary data.</text>
</comment>
<dbReference type="OrthoDB" id="3575050at2"/>
<dbReference type="AlphaFoldDB" id="A0A6N7YNS0"/>
<dbReference type="InterPro" id="IPR050259">
    <property type="entry name" value="SDR"/>
</dbReference>
<dbReference type="PANTHER" id="PTHR42879:SF2">
    <property type="entry name" value="3-OXOACYL-[ACYL-CARRIER-PROTEIN] REDUCTASE FABG"/>
    <property type="match status" value="1"/>
</dbReference>
<dbReference type="InterPro" id="IPR002347">
    <property type="entry name" value="SDR_fam"/>
</dbReference>
<dbReference type="PROSITE" id="PS00061">
    <property type="entry name" value="ADH_SHORT"/>
    <property type="match status" value="1"/>
</dbReference>
<evidence type="ECO:0000259" key="4">
    <source>
        <dbReference type="SMART" id="SM00822"/>
    </source>
</evidence>
<evidence type="ECO:0000313" key="5">
    <source>
        <dbReference type="EMBL" id="MTD54635.1"/>
    </source>
</evidence>
<dbReference type="PRINTS" id="PR00080">
    <property type="entry name" value="SDRFAMILY"/>
</dbReference>
<dbReference type="InterPro" id="IPR020904">
    <property type="entry name" value="Sc_DH/Rdtase_CS"/>
</dbReference>
<reference evidence="5 6" key="1">
    <citation type="submission" date="2019-11" db="EMBL/GenBank/DDBJ databases">
        <title>Draft genome of Amycolatopsis RM579.</title>
        <authorList>
            <person name="Duangmal K."/>
            <person name="Mingma R."/>
        </authorList>
    </citation>
    <scope>NUCLEOTIDE SEQUENCE [LARGE SCALE GENOMIC DNA]</scope>
    <source>
        <strain evidence="5 6">RM579</strain>
    </source>
</reference>
<dbReference type="InterPro" id="IPR036291">
    <property type="entry name" value="NAD(P)-bd_dom_sf"/>
</dbReference>
<dbReference type="PANTHER" id="PTHR42879">
    <property type="entry name" value="3-OXOACYL-(ACYL-CARRIER-PROTEIN) REDUCTASE"/>
    <property type="match status" value="1"/>
</dbReference>
<dbReference type="SMART" id="SM00822">
    <property type="entry name" value="PKS_KR"/>
    <property type="match status" value="1"/>
</dbReference>
<name>A0A6N7YNS0_9PSEU</name>
<gene>
    <name evidence="5" type="ORF">GKO32_11680</name>
</gene>
<dbReference type="RefSeq" id="WP_154756845.1">
    <property type="nucleotide sequence ID" value="NZ_WMBA01000013.1"/>
</dbReference>
<comment type="similarity">
    <text evidence="1 3">Belongs to the short-chain dehydrogenases/reductases (SDR) family.</text>
</comment>
<dbReference type="Gene3D" id="3.40.50.720">
    <property type="entry name" value="NAD(P)-binding Rossmann-like Domain"/>
    <property type="match status" value="1"/>
</dbReference>
<evidence type="ECO:0000256" key="1">
    <source>
        <dbReference type="ARBA" id="ARBA00006484"/>
    </source>
</evidence>
<dbReference type="Proteomes" id="UP000440096">
    <property type="component" value="Unassembled WGS sequence"/>
</dbReference>
<protein>
    <submittedName>
        <fullName evidence="5">SDR family oxidoreductase</fullName>
    </submittedName>
</protein>
<dbReference type="CDD" id="cd05233">
    <property type="entry name" value="SDR_c"/>
    <property type="match status" value="1"/>
</dbReference>